<evidence type="ECO:0000256" key="1">
    <source>
        <dbReference type="SAM" id="MobiDB-lite"/>
    </source>
</evidence>
<sequence>MTLATQFNDTPTEKLIPDWYLACREVDLCASHRIGLATGLPVISTDMLGRHPERPWTGVPDAVVEFYHRLSNDTIHWFLRAHHKNMRPIIREKIRAQRQMGDGFIFESAALRPEYLADWEIGDALVVCFHVEDPVLRERIVHGSRYSEQGKQVKAAIEKFVERSLCENTALAEAAKAHGAPRIDVTNPENADRSTKELVSRLVGSSDPS</sequence>
<reference evidence="2 3" key="1">
    <citation type="submission" date="2019-08" db="EMBL/GenBank/DDBJ databases">
        <title>Bradyrhizobium hipponensis sp. nov., a rhizobium isolated from a Lupinus angustifolius root nodule in Tunisia.</title>
        <authorList>
            <person name="Off K."/>
            <person name="Rejili M."/>
            <person name="Mars M."/>
            <person name="Brachmann A."/>
            <person name="Marin M."/>
        </authorList>
    </citation>
    <scope>NUCLEOTIDE SEQUENCE [LARGE SCALE GENOMIC DNA]</scope>
    <source>
        <strain evidence="3">aSej3</strain>
    </source>
</reference>
<accession>A0A5S4Y907</accession>
<keyword evidence="3" id="KW-1185">Reference proteome</keyword>
<protein>
    <submittedName>
        <fullName evidence="2">Uncharacterized protein</fullName>
    </submittedName>
</protein>
<name>A0A5S4Y907_9BRAD</name>
<evidence type="ECO:0000313" key="3">
    <source>
        <dbReference type="Proteomes" id="UP000324797"/>
    </source>
</evidence>
<organism evidence="2 3">
    <name type="scientific">Bradyrhizobium hipponense</name>
    <dbReference type="NCBI Taxonomy" id="2605638"/>
    <lineage>
        <taxon>Bacteria</taxon>
        <taxon>Pseudomonadati</taxon>
        <taxon>Pseudomonadota</taxon>
        <taxon>Alphaproteobacteria</taxon>
        <taxon>Hyphomicrobiales</taxon>
        <taxon>Nitrobacteraceae</taxon>
        <taxon>Bradyrhizobium</taxon>
    </lineage>
</organism>
<feature type="compositionally biased region" description="Basic and acidic residues" evidence="1">
    <location>
        <begin position="190"/>
        <end position="199"/>
    </location>
</feature>
<dbReference type="Proteomes" id="UP000324797">
    <property type="component" value="Unassembled WGS sequence"/>
</dbReference>
<dbReference type="AlphaFoldDB" id="A0A5S4Y907"/>
<proteinExistence type="predicted"/>
<dbReference type="RefSeq" id="WP_148745715.1">
    <property type="nucleotide sequence ID" value="NZ_VSTH01000241.1"/>
</dbReference>
<evidence type="ECO:0000313" key="2">
    <source>
        <dbReference type="EMBL" id="TYO60921.1"/>
    </source>
</evidence>
<comment type="caution">
    <text evidence="2">The sequence shown here is derived from an EMBL/GenBank/DDBJ whole genome shotgun (WGS) entry which is preliminary data.</text>
</comment>
<dbReference type="EMBL" id="VSTH01000241">
    <property type="protein sequence ID" value="TYO60921.1"/>
    <property type="molecule type" value="Genomic_DNA"/>
</dbReference>
<feature type="region of interest" description="Disordered" evidence="1">
    <location>
        <begin position="177"/>
        <end position="209"/>
    </location>
</feature>
<gene>
    <name evidence="2" type="ORF">FXV83_41045</name>
</gene>